<keyword evidence="3" id="KW-0862">Zinc</keyword>
<dbReference type="EMBL" id="MU151243">
    <property type="protein sequence ID" value="KAF9446475.1"/>
    <property type="molecule type" value="Genomic_DNA"/>
</dbReference>
<reference evidence="6" key="1">
    <citation type="submission" date="2020-11" db="EMBL/GenBank/DDBJ databases">
        <authorList>
            <consortium name="DOE Joint Genome Institute"/>
            <person name="Ahrendt S."/>
            <person name="Riley R."/>
            <person name="Andreopoulos W."/>
            <person name="Labutti K."/>
            <person name="Pangilinan J."/>
            <person name="Ruiz-Duenas F.J."/>
            <person name="Barrasa J.M."/>
            <person name="Sanchez-Garcia M."/>
            <person name="Camarero S."/>
            <person name="Miyauchi S."/>
            <person name="Serrano A."/>
            <person name="Linde D."/>
            <person name="Babiker R."/>
            <person name="Drula E."/>
            <person name="Ayuso-Fernandez I."/>
            <person name="Pacheco R."/>
            <person name="Padilla G."/>
            <person name="Ferreira P."/>
            <person name="Barriuso J."/>
            <person name="Kellner H."/>
            <person name="Castanera R."/>
            <person name="Alfaro M."/>
            <person name="Ramirez L."/>
            <person name="Pisabarro A.G."/>
            <person name="Kuo A."/>
            <person name="Tritt A."/>
            <person name="Lipzen A."/>
            <person name="He G."/>
            <person name="Yan M."/>
            <person name="Ng V."/>
            <person name="Cullen D."/>
            <person name="Martin F."/>
            <person name="Rosso M.-N."/>
            <person name="Henrissat B."/>
            <person name="Hibbett D."/>
            <person name="Martinez A.T."/>
            <person name="Grigoriev I.V."/>
        </authorList>
    </citation>
    <scope>NUCLEOTIDE SEQUENCE</scope>
    <source>
        <strain evidence="6">MF-IS2</strain>
    </source>
</reference>
<evidence type="ECO:0000313" key="6">
    <source>
        <dbReference type="EMBL" id="KAF9446475.1"/>
    </source>
</evidence>
<accession>A0A9P5X9B0</accession>
<dbReference type="PANTHER" id="PTHR14155:SF627">
    <property type="entry name" value="OS06G0192800 PROTEIN"/>
    <property type="match status" value="1"/>
</dbReference>
<comment type="caution">
    <text evidence="6">The sequence shown here is derived from an EMBL/GenBank/DDBJ whole genome shotgun (WGS) entry which is preliminary data.</text>
</comment>
<dbReference type="PANTHER" id="PTHR14155">
    <property type="entry name" value="RING FINGER DOMAIN-CONTAINING"/>
    <property type="match status" value="1"/>
</dbReference>
<proteinExistence type="predicted"/>
<keyword evidence="7" id="KW-1185">Reference proteome</keyword>
<dbReference type="Proteomes" id="UP000807342">
    <property type="component" value="Unassembled WGS sequence"/>
</dbReference>
<protein>
    <recommendedName>
        <fullName evidence="5">RING-type domain-containing protein</fullName>
    </recommendedName>
</protein>
<evidence type="ECO:0000256" key="1">
    <source>
        <dbReference type="ARBA" id="ARBA00022723"/>
    </source>
</evidence>
<keyword evidence="2 4" id="KW-0863">Zinc-finger</keyword>
<sequence>LTGRVEVERRRVTSDGRLKLKLSVLGVAVNQCGICISQFKENQHASMSSLCRHVFHENCLRQWLVRSRTCPLCRISLNSGNH</sequence>
<dbReference type="SUPFAM" id="SSF57850">
    <property type="entry name" value="RING/U-box"/>
    <property type="match status" value="1"/>
</dbReference>
<dbReference type="AlphaFoldDB" id="A0A9P5X9B0"/>
<dbReference type="PROSITE" id="PS50089">
    <property type="entry name" value="ZF_RING_2"/>
    <property type="match status" value="1"/>
</dbReference>
<evidence type="ECO:0000256" key="3">
    <source>
        <dbReference type="ARBA" id="ARBA00022833"/>
    </source>
</evidence>
<dbReference type="GO" id="GO:0008270">
    <property type="term" value="F:zinc ion binding"/>
    <property type="evidence" value="ECO:0007669"/>
    <property type="project" value="UniProtKB-KW"/>
</dbReference>
<evidence type="ECO:0000256" key="2">
    <source>
        <dbReference type="ARBA" id="ARBA00022771"/>
    </source>
</evidence>
<feature type="non-terminal residue" evidence="6">
    <location>
        <position position="1"/>
    </location>
</feature>
<dbReference type="SMART" id="SM00184">
    <property type="entry name" value="RING"/>
    <property type="match status" value="1"/>
</dbReference>
<dbReference type="OrthoDB" id="8062037at2759"/>
<dbReference type="InterPro" id="IPR001841">
    <property type="entry name" value="Znf_RING"/>
</dbReference>
<dbReference type="InterPro" id="IPR053238">
    <property type="entry name" value="RING-H2_zinc_finger"/>
</dbReference>
<feature type="domain" description="RING-type" evidence="5">
    <location>
        <begin position="32"/>
        <end position="74"/>
    </location>
</feature>
<dbReference type="Pfam" id="PF13639">
    <property type="entry name" value="zf-RING_2"/>
    <property type="match status" value="1"/>
</dbReference>
<keyword evidence="1" id="KW-0479">Metal-binding</keyword>
<organism evidence="6 7">
    <name type="scientific">Macrolepiota fuliginosa MF-IS2</name>
    <dbReference type="NCBI Taxonomy" id="1400762"/>
    <lineage>
        <taxon>Eukaryota</taxon>
        <taxon>Fungi</taxon>
        <taxon>Dikarya</taxon>
        <taxon>Basidiomycota</taxon>
        <taxon>Agaricomycotina</taxon>
        <taxon>Agaricomycetes</taxon>
        <taxon>Agaricomycetidae</taxon>
        <taxon>Agaricales</taxon>
        <taxon>Agaricineae</taxon>
        <taxon>Agaricaceae</taxon>
        <taxon>Macrolepiota</taxon>
    </lineage>
</organism>
<dbReference type="InterPro" id="IPR013083">
    <property type="entry name" value="Znf_RING/FYVE/PHD"/>
</dbReference>
<evidence type="ECO:0000259" key="5">
    <source>
        <dbReference type="PROSITE" id="PS50089"/>
    </source>
</evidence>
<name>A0A9P5X9B0_9AGAR</name>
<evidence type="ECO:0000256" key="4">
    <source>
        <dbReference type="PROSITE-ProRule" id="PRU00175"/>
    </source>
</evidence>
<dbReference type="Gene3D" id="3.30.40.10">
    <property type="entry name" value="Zinc/RING finger domain, C3HC4 (zinc finger)"/>
    <property type="match status" value="1"/>
</dbReference>
<gene>
    <name evidence="6" type="ORF">P691DRAFT_673505</name>
</gene>
<evidence type="ECO:0000313" key="7">
    <source>
        <dbReference type="Proteomes" id="UP000807342"/>
    </source>
</evidence>